<protein>
    <submittedName>
        <fullName evidence="1">Uncharacterized protein</fullName>
    </submittedName>
</protein>
<dbReference type="HOGENOM" id="CLU_1992613_0_0_1"/>
<gene>
    <name evidence="1" type="ORF">EPUS_08980</name>
</gene>
<dbReference type="EMBL" id="KE720704">
    <property type="protein sequence ID" value="ERF76795.1"/>
    <property type="molecule type" value="Genomic_DNA"/>
</dbReference>
<sequence length="125" mass="13428">MLDEERLTEIPAICGLGVSQVSLDSSIPSAKAKAVEKAVTRNSMVPNKTYGLAGDIDGGEPWIANLRIGDFRSSKLGQLPRVSRDKQTRTDLDSSLCLALSLLVLESTIISTPVVEITDALDLFL</sequence>
<keyword evidence="2" id="KW-1185">Reference proteome</keyword>
<organism evidence="1 2">
    <name type="scientific">Endocarpon pusillum (strain Z07020 / HMAS-L-300199)</name>
    <name type="common">Lichen-forming fungus</name>
    <dbReference type="NCBI Taxonomy" id="1263415"/>
    <lineage>
        <taxon>Eukaryota</taxon>
        <taxon>Fungi</taxon>
        <taxon>Dikarya</taxon>
        <taxon>Ascomycota</taxon>
        <taxon>Pezizomycotina</taxon>
        <taxon>Eurotiomycetes</taxon>
        <taxon>Chaetothyriomycetidae</taxon>
        <taxon>Verrucariales</taxon>
        <taxon>Verrucariaceae</taxon>
        <taxon>Endocarpon</taxon>
    </lineage>
</organism>
<accession>U1I0Q3</accession>
<proteinExistence type="predicted"/>
<dbReference type="Proteomes" id="UP000019373">
    <property type="component" value="Unassembled WGS sequence"/>
</dbReference>
<dbReference type="GeneID" id="19243820"/>
<dbReference type="RefSeq" id="XP_007785871.1">
    <property type="nucleotide sequence ID" value="XM_007787681.1"/>
</dbReference>
<evidence type="ECO:0000313" key="2">
    <source>
        <dbReference type="Proteomes" id="UP000019373"/>
    </source>
</evidence>
<name>U1I0Q3_ENDPU</name>
<dbReference type="AlphaFoldDB" id="U1I0Q3"/>
<reference evidence="2" key="1">
    <citation type="journal article" date="2014" name="BMC Genomics">
        <title>Genome characteristics reveal the impact of lichenization on lichen-forming fungus Endocarpon pusillum Hedwig (Verrucariales, Ascomycota).</title>
        <authorList>
            <person name="Wang Y.-Y."/>
            <person name="Liu B."/>
            <person name="Zhang X.-Y."/>
            <person name="Zhou Q.-M."/>
            <person name="Zhang T."/>
            <person name="Li H."/>
            <person name="Yu Y.-F."/>
            <person name="Zhang X.-L."/>
            <person name="Hao X.-Y."/>
            <person name="Wang M."/>
            <person name="Wang L."/>
            <person name="Wei J.-C."/>
        </authorList>
    </citation>
    <scope>NUCLEOTIDE SEQUENCE [LARGE SCALE GENOMIC DNA]</scope>
    <source>
        <strain evidence="2">Z07020 / HMAS-L-300199</strain>
    </source>
</reference>
<evidence type="ECO:0000313" key="1">
    <source>
        <dbReference type="EMBL" id="ERF76795.1"/>
    </source>
</evidence>